<feature type="transmembrane region" description="Helical" evidence="5">
    <location>
        <begin position="121"/>
        <end position="142"/>
    </location>
</feature>
<keyword evidence="2 5" id="KW-0812">Transmembrane</keyword>
<dbReference type="InterPro" id="IPR020846">
    <property type="entry name" value="MFS_dom"/>
</dbReference>
<dbReference type="Proteomes" id="UP000243515">
    <property type="component" value="Unassembled WGS sequence"/>
</dbReference>
<feature type="transmembrane region" description="Helical" evidence="5">
    <location>
        <begin position="251"/>
        <end position="274"/>
    </location>
</feature>
<evidence type="ECO:0000256" key="4">
    <source>
        <dbReference type="ARBA" id="ARBA00023136"/>
    </source>
</evidence>
<dbReference type="InterPro" id="IPR011701">
    <property type="entry name" value="MFS"/>
</dbReference>
<feature type="transmembrane region" description="Helical" evidence="5">
    <location>
        <begin position="369"/>
        <end position="388"/>
    </location>
</feature>
<reference evidence="7 8" key="1">
    <citation type="journal article" date="2015" name="Environ. Microbiol.">
        <title>Metagenome sequence of Elaphomyces granulatus from sporocarp tissue reveals Ascomycota ectomycorrhizal fingerprints of genome expansion and a Proteobacteria-rich microbiome.</title>
        <authorList>
            <person name="Quandt C.A."/>
            <person name="Kohler A."/>
            <person name="Hesse C.N."/>
            <person name="Sharpton T.J."/>
            <person name="Martin F."/>
            <person name="Spatafora J.W."/>
        </authorList>
    </citation>
    <scope>NUCLEOTIDE SEQUENCE [LARGE SCALE GENOMIC DNA]</scope>
    <source>
        <strain evidence="7 8">OSC145934</strain>
    </source>
</reference>
<proteinExistence type="predicted"/>
<comment type="subcellular location">
    <subcellularLocation>
        <location evidence="1">Membrane</location>
        <topology evidence="1">Multi-pass membrane protein</topology>
    </subcellularLocation>
</comment>
<dbReference type="Pfam" id="PF07690">
    <property type="entry name" value="MFS_1"/>
    <property type="match status" value="1"/>
</dbReference>
<dbReference type="GO" id="GO:0022857">
    <property type="term" value="F:transmembrane transporter activity"/>
    <property type="evidence" value="ECO:0007669"/>
    <property type="project" value="InterPro"/>
</dbReference>
<feature type="transmembrane region" description="Helical" evidence="5">
    <location>
        <begin position="286"/>
        <end position="308"/>
    </location>
</feature>
<feature type="transmembrane region" description="Helical" evidence="5">
    <location>
        <begin position="206"/>
        <end position="230"/>
    </location>
</feature>
<protein>
    <recommendedName>
        <fullName evidence="6">Major facilitator superfamily (MFS) profile domain-containing protein</fullName>
    </recommendedName>
</protein>
<feature type="domain" description="Major facilitator superfamily (MFS) profile" evidence="6">
    <location>
        <begin position="55"/>
        <end position="556"/>
    </location>
</feature>
<dbReference type="SUPFAM" id="SSF103473">
    <property type="entry name" value="MFS general substrate transporter"/>
    <property type="match status" value="2"/>
</dbReference>
<evidence type="ECO:0000256" key="2">
    <source>
        <dbReference type="ARBA" id="ARBA00022692"/>
    </source>
</evidence>
<sequence length="560" mass="60602">MLLARSPSSDVVHVVHITNDQSRSIMEEAGPTPSKETLELEKTVLYLRGWKLWLLTAGLWIGLFLSSLESTIVSTSLVSITNALNGFILRDWIVTAYLLSYTSFLTIYAKFGDIFGRKTMLLLALTLFTVFSTLCGVSSNIVELITFRAFQGIGASGIYSMIMAITPSIVPPTNYGKYMAIVSTVFIVASVLGPVMGGVINSRSSWRWIFLLNIPGGMVSFILVAVYLPMSEASLKLSPRQRLRRKFERSTLARIDIVGIFLLLASSVLLIFALEEGGTRYFWNSAAIVSSLVIAIVLVIVFVIWETFLSESTMVQEPVFPPSIAKDRLPATTLATSFFTSFAFIAMVVNIPQKMQAVSDFSPVEAGLASLPLLLTAPLATALSGFLVENLAVPPFYLITIASALQLVGVGLTCSFPADAIAVPTAQYGYEIIIGIGFGLGLTNLYIFARAVVPETNLAVMIGALTQLRVLGGTISLAVCATILNNHTAPRVEQVVSPQQAQAISNSLLAINDLTPAQQIAVRSAFAEGYHKQNIFMAVLTGIGLITSCFLWEKTPRKAV</sequence>
<dbReference type="PANTHER" id="PTHR23501:SF43">
    <property type="entry name" value="MULTIDRUG TRANSPORTER, PUTATIVE (AFU_ORTHOLOGUE AFUA_6G03040)-RELATED"/>
    <property type="match status" value="1"/>
</dbReference>
<dbReference type="PANTHER" id="PTHR23501">
    <property type="entry name" value="MAJOR FACILITATOR SUPERFAMILY"/>
    <property type="match status" value="1"/>
</dbReference>
<dbReference type="EMBL" id="NPHW01007147">
    <property type="protein sequence ID" value="OXV05342.1"/>
    <property type="molecule type" value="Genomic_DNA"/>
</dbReference>
<feature type="transmembrane region" description="Helical" evidence="5">
    <location>
        <begin position="148"/>
        <end position="166"/>
    </location>
</feature>
<keyword evidence="3 5" id="KW-1133">Transmembrane helix</keyword>
<dbReference type="PRINTS" id="PR01036">
    <property type="entry name" value="TCRTETB"/>
</dbReference>
<dbReference type="OrthoDB" id="440553at2759"/>
<dbReference type="GO" id="GO:0005886">
    <property type="term" value="C:plasma membrane"/>
    <property type="evidence" value="ECO:0007669"/>
    <property type="project" value="TreeGrafter"/>
</dbReference>
<dbReference type="PROSITE" id="PS50850">
    <property type="entry name" value="MFS"/>
    <property type="match status" value="1"/>
</dbReference>
<feature type="transmembrane region" description="Helical" evidence="5">
    <location>
        <begin position="52"/>
        <end position="72"/>
    </location>
</feature>
<evidence type="ECO:0000313" key="8">
    <source>
        <dbReference type="Proteomes" id="UP000243515"/>
    </source>
</evidence>
<feature type="transmembrane region" description="Helical" evidence="5">
    <location>
        <begin position="178"/>
        <end position="200"/>
    </location>
</feature>
<comment type="caution">
    <text evidence="7">The sequence shown here is derived from an EMBL/GenBank/DDBJ whole genome shotgun (WGS) entry which is preliminary data.</text>
</comment>
<evidence type="ECO:0000256" key="3">
    <source>
        <dbReference type="ARBA" id="ARBA00022989"/>
    </source>
</evidence>
<keyword evidence="4 5" id="KW-0472">Membrane</keyword>
<evidence type="ECO:0000259" key="6">
    <source>
        <dbReference type="PROSITE" id="PS50850"/>
    </source>
</evidence>
<feature type="transmembrane region" description="Helical" evidence="5">
    <location>
        <begin position="92"/>
        <end position="109"/>
    </location>
</feature>
<dbReference type="Gene3D" id="1.20.1250.20">
    <property type="entry name" value="MFS general substrate transporter like domains"/>
    <property type="match status" value="1"/>
</dbReference>
<dbReference type="Gene3D" id="1.20.1720.10">
    <property type="entry name" value="Multidrug resistance protein D"/>
    <property type="match status" value="1"/>
</dbReference>
<accession>A0A232LMH9</accession>
<evidence type="ECO:0000256" key="1">
    <source>
        <dbReference type="ARBA" id="ARBA00004141"/>
    </source>
</evidence>
<organism evidence="7 8">
    <name type="scientific">Elaphomyces granulatus</name>
    <dbReference type="NCBI Taxonomy" id="519963"/>
    <lineage>
        <taxon>Eukaryota</taxon>
        <taxon>Fungi</taxon>
        <taxon>Dikarya</taxon>
        <taxon>Ascomycota</taxon>
        <taxon>Pezizomycotina</taxon>
        <taxon>Eurotiomycetes</taxon>
        <taxon>Eurotiomycetidae</taxon>
        <taxon>Eurotiales</taxon>
        <taxon>Elaphomycetaceae</taxon>
        <taxon>Elaphomyces</taxon>
    </lineage>
</organism>
<feature type="transmembrane region" description="Helical" evidence="5">
    <location>
        <begin position="329"/>
        <end position="349"/>
    </location>
</feature>
<dbReference type="AlphaFoldDB" id="A0A232LMH9"/>
<keyword evidence="8" id="KW-1185">Reference proteome</keyword>
<evidence type="ECO:0000256" key="5">
    <source>
        <dbReference type="SAM" id="Phobius"/>
    </source>
</evidence>
<feature type="transmembrane region" description="Helical" evidence="5">
    <location>
        <begin position="395"/>
        <end position="418"/>
    </location>
</feature>
<evidence type="ECO:0000313" key="7">
    <source>
        <dbReference type="EMBL" id="OXV05342.1"/>
    </source>
</evidence>
<feature type="transmembrane region" description="Helical" evidence="5">
    <location>
        <begin position="430"/>
        <end position="448"/>
    </location>
</feature>
<gene>
    <name evidence="7" type="ORF">Egran_06891</name>
</gene>
<dbReference type="InterPro" id="IPR036259">
    <property type="entry name" value="MFS_trans_sf"/>
</dbReference>
<feature type="transmembrane region" description="Helical" evidence="5">
    <location>
        <begin position="535"/>
        <end position="552"/>
    </location>
</feature>
<name>A0A232LMH9_9EURO</name>